<sequence length="242" mass="25374">MSLTAQIDLLRDAVDLARDAIVADGGVPGDYVEVVVEDDNSAAHYFTADLPGYRGWRWCAVVAVAGDEDKATVSEVVLLPGDGALLAPEWVPWTERIAAGDLTPGDQLAAEPDDPRLVPNQVDSGDAAAVDGELGLGRRRLLSPFGRDEAAQRWYDGECGPASAMAQGARHSCTSCGFYLPLAGALSFAFGVCANEYSADGHVVSAEYGCGAHSDVEPKAPTSAPQFDPFDDGVLEVFATAE</sequence>
<organism evidence="2 3">
    <name type="scientific">Gordonia crocea</name>
    <dbReference type="NCBI Taxonomy" id="589162"/>
    <lineage>
        <taxon>Bacteria</taxon>
        <taxon>Bacillati</taxon>
        <taxon>Actinomycetota</taxon>
        <taxon>Actinomycetes</taxon>
        <taxon>Mycobacteriales</taxon>
        <taxon>Gordoniaceae</taxon>
        <taxon>Gordonia</taxon>
    </lineage>
</organism>
<evidence type="ECO:0000313" key="3">
    <source>
        <dbReference type="Proteomes" id="UP000444980"/>
    </source>
</evidence>
<evidence type="ECO:0008006" key="4">
    <source>
        <dbReference type="Google" id="ProtNLM"/>
    </source>
</evidence>
<dbReference type="Proteomes" id="UP000444980">
    <property type="component" value="Unassembled WGS sequence"/>
</dbReference>
<dbReference type="Pfam" id="PF11228">
    <property type="entry name" value="DUF3027"/>
    <property type="match status" value="1"/>
</dbReference>
<feature type="region of interest" description="Disordered" evidence="1">
    <location>
        <begin position="104"/>
        <end position="123"/>
    </location>
</feature>
<evidence type="ECO:0000313" key="2">
    <source>
        <dbReference type="EMBL" id="GED96910.1"/>
    </source>
</evidence>
<proteinExistence type="predicted"/>
<dbReference type="EMBL" id="BJOU01000001">
    <property type="protein sequence ID" value="GED96910.1"/>
    <property type="molecule type" value="Genomic_DNA"/>
</dbReference>
<gene>
    <name evidence="2" type="ORF">nbrc107697_09490</name>
</gene>
<reference evidence="3" key="1">
    <citation type="submission" date="2019-06" db="EMBL/GenBank/DDBJ databases">
        <title>Gordonia isolated from sludge of a wastewater treatment plant.</title>
        <authorList>
            <person name="Tamura T."/>
            <person name="Aoyama K."/>
            <person name="Kang Y."/>
            <person name="Saito S."/>
            <person name="Akiyama N."/>
            <person name="Yazawa K."/>
            <person name="Gonoi T."/>
            <person name="Mikami Y."/>
        </authorList>
    </citation>
    <scope>NUCLEOTIDE SEQUENCE [LARGE SCALE GENOMIC DNA]</scope>
    <source>
        <strain evidence="3">NBRC 107697</strain>
    </source>
</reference>
<evidence type="ECO:0000256" key="1">
    <source>
        <dbReference type="SAM" id="MobiDB-lite"/>
    </source>
</evidence>
<name>A0A7I9UVV4_9ACTN</name>
<dbReference type="AlphaFoldDB" id="A0A7I9UVV4"/>
<dbReference type="InterPro" id="IPR021391">
    <property type="entry name" value="DUF3027"/>
</dbReference>
<comment type="caution">
    <text evidence="2">The sequence shown here is derived from an EMBL/GenBank/DDBJ whole genome shotgun (WGS) entry which is preliminary data.</text>
</comment>
<keyword evidence="3" id="KW-1185">Reference proteome</keyword>
<dbReference type="OrthoDB" id="3210158at2"/>
<accession>A0A7I9UVV4</accession>
<dbReference type="RefSeq" id="WP_161926317.1">
    <property type="nucleotide sequence ID" value="NZ_BJOU01000001.1"/>
</dbReference>
<protein>
    <recommendedName>
        <fullName evidence="4">DUF3027 domain-containing protein</fullName>
    </recommendedName>
</protein>